<accession>A0ABY0T651</accession>
<proteinExistence type="predicted"/>
<feature type="chain" id="PRO_5046956950" evidence="1">
    <location>
        <begin position="25"/>
        <end position="190"/>
    </location>
</feature>
<organism evidence="3 4">
    <name type="scientific">Nitrosospira multiformis</name>
    <dbReference type="NCBI Taxonomy" id="1231"/>
    <lineage>
        <taxon>Bacteria</taxon>
        <taxon>Pseudomonadati</taxon>
        <taxon>Pseudomonadota</taxon>
        <taxon>Betaproteobacteria</taxon>
        <taxon>Nitrosomonadales</taxon>
        <taxon>Nitrosomonadaceae</taxon>
        <taxon>Nitrosospira</taxon>
    </lineage>
</organism>
<dbReference type="Pfam" id="PF07589">
    <property type="entry name" value="PEP-CTERM"/>
    <property type="match status" value="1"/>
</dbReference>
<dbReference type="NCBIfam" id="NF038126">
    <property type="entry name" value="PEP_CTERM_FxDxF"/>
    <property type="match status" value="1"/>
</dbReference>
<evidence type="ECO:0000259" key="2">
    <source>
        <dbReference type="Pfam" id="PF07589"/>
    </source>
</evidence>
<name>A0ABY0T651_9PROT</name>
<evidence type="ECO:0000313" key="4">
    <source>
        <dbReference type="Proteomes" id="UP000183471"/>
    </source>
</evidence>
<evidence type="ECO:0000256" key="1">
    <source>
        <dbReference type="SAM" id="SignalP"/>
    </source>
</evidence>
<comment type="caution">
    <text evidence="3">The sequence shown here is derived from an EMBL/GenBank/DDBJ whole genome shotgun (WGS) entry which is preliminary data.</text>
</comment>
<sequence>MMNSSLKRAVAVAILAGASVGANATTTDLGKVSFAAPTTFTGSVLGGSQSFSDIFTFSLSEPNASSGYSVVNFPLNIPELGSFGTVLATLSLISYGADGLQGTTDDQVLKSTVLPSAGNTSDHLSLSWDQPLNGPAYLNITGVTSGTLGGLYSGSISVTPVPEPEAYAMLLAGLGLMGAVVRRRSTRKTS</sequence>
<dbReference type="InterPro" id="IPR013424">
    <property type="entry name" value="Ice-binding_C"/>
</dbReference>
<dbReference type="Proteomes" id="UP000183471">
    <property type="component" value="Unassembled WGS sequence"/>
</dbReference>
<keyword evidence="1" id="KW-0732">Signal</keyword>
<keyword evidence="4" id="KW-1185">Reference proteome</keyword>
<feature type="domain" description="Ice-binding protein C-terminal" evidence="2">
    <location>
        <begin position="160"/>
        <end position="184"/>
    </location>
</feature>
<protein>
    <submittedName>
        <fullName evidence="3">PEP-CTERM protein-sorting domain-containing protein</fullName>
    </submittedName>
</protein>
<dbReference type="NCBIfam" id="TIGR02595">
    <property type="entry name" value="PEP_CTERM"/>
    <property type="match status" value="1"/>
</dbReference>
<gene>
    <name evidence="3" type="ORF">SAMN05216402_0290</name>
</gene>
<dbReference type="RefSeq" id="WP_176759923.1">
    <property type="nucleotide sequence ID" value="NZ_FNKY01000001.1"/>
</dbReference>
<dbReference type="EMBL" id="FNKY01000001">
    <property type="protein sequence ID" value="SDQ30607.1"/>
    <property type="molecule type" value="Genomic_DNA"/>
</dbReference>
<evidence type="ECO:0000313" key="3">
    <source>
        <dbReference type="EMBL" id="SDQ30607.1"/>
    </source>
</evidence>
<reference evidence="3 4" key="1">
    <citation type="submission" date="2016-10" db="EMBL/GenBank/DDBJ databases">
        <authorList>
            <person name="Varghese N."/>
            <person name="Submissions S."/>
        </authorList>
    </citation>
    <scope>NUCLEOTIDE SEQUENCE [LARGE SCALE GENOMIC DNA]</scope>
    <source>
        <strain evidence="3 4">Nl1</strain>
    </source>
</reference>
<feature type="signal peptide" evidence="1">
    <location>
        <begin position="1"/>
        <end position="24"/>
    </location>
</feature>